<reference evidence="1 2" key="1">
    <citation type="submission" date="2019-05" db="EMBL/GenBank/DDBJ databases">
        <title>Draft Genome of Bradyrhizobium elkanii strain SEMIA 938, Used in Commercial Inoculants for Lupinus spp. in Brazil.</title>
        <authorList>
            <person name="Hungria M."/>
            <person name="Delamuta J.R.M."/>
            <person name="Ribeiro R.A."/>
            <person name="Nogueira M.A."/>
        </authorList>
    </citation>
    <scope>NUCLEOTIDE SEQUENCE [LARGE SCALE GENOMIC DNA]</scope>
    <source>
        <strain evidence="1 2">Semia 938</strain>
    </source>
</reference>
<dbReference type="Proteomes" id="UP000305095">
    <property type="component" value="Unassembled WGS sequence"/>
</dbReference>
<accession>A0A4U6RY94</accession>
<comment type="caution">
    <text evidence="1">The sequence shown here is derived from an EMBL/GenBank/DDBJ whole genome shotgun (WGS) entry which is preliminary data.</text>
</comment>
<proteinExistence type="predicted"/>
<name>A0A4U6RY94_BRAEL</name>
<dbReference type="AlphaFoldDB" id="A0A4U6RY94"/>
<evidence type="ECO:0000313" key="1">
    <source>
        <dbReference type="EMBL" id="TKV80184.1"/>
    </source>
</evidence>
<protein>
    <submittedName>
        <fullName evidence="1">Uncharacterized protein</fullName>
    </submittedName>
</protein>
<gene>
    <name evidence="1" type="ORF">FDV58_18335</name>
</gene>
<dbReference type="EMBL" id="SZZP01000010">
    <property type="protein sequence ID" value="TKV80184.1"/>
    <property type="molecule type" value="Genomic_DNA"/>
</dbReference>
<dbReference type="RefSeq" id="WP_137479472.1">
    <property type="nucleotide sequence ID" value="NZ_SZZP01000010.1"/>
</dbReference>
<evidence type="ECO:0000313" key="2">
    <source>
        <dbReference type="Proteomes" id="UP000305095"/>
    </source>
</evidence>
<sequence length="204" mass="21641">MSIIDQGAVFSVVGRHIDLFVVHRCAGGTVQMRGLKVSFAPKHLPRRDLATPLARQRSRIDGGGGSVGEWWGVPTMSVSPGCSVTNPSARSWALASTTRSSAIMIEDGYSVRADITAIDARIRRSAATACGLVSDFAILPGTRGLLGIADDACSHRQVIAFSGLTIRTSPGLIACHHAPLRSCRSFTLTSKRASVSFVEPLDQP</sequence>
<organism evidence="1 2">
    <name type="scientific">Bradyrhizobium elkanii</name>
    <dbReference type="NCBI Taxonomy" id="29448"/>
    <lineage>
        <taxon>Bacteria</taxon>
        <taxon>Pseudomonadati</taxon>
        <taxon>Pseudomonadota</taxon>
        <taxon>Alphaproteobacteria</taxon>
        <taxon>Hyphomicrobiales</taxon>
        <taxon>Nitrobacteraceae</taxon>
        <taxon>Bradyrhizobium</taxon>
    </lineage>
</organism>